<keyword evidence="5" id="KW-1185">Reference proteome</keyword>
<dbReference type="NCBIfam" id="TIGR01848">
    <property type="entry name" value="PHA_reg_PhaR"/>
    <property type="match status" value="1"/>
</dbReference>
<dbReference type="InterPro" id="IPR007897">
    <property type="entry name" value="PHB_accumulat"/>
</dbReference>
<feature type="region of interest" description="Disordered" evidence="1">
    <location>
        <begin position="183"/>
        <end position="209"/>
    </location>
</feature>
<organism evidence="4 5">
    <name type="scientific">Caulobacter hibisci</name>
    <dbReference type="NCBI Taxonomy" id="2035993"/>
    <lineage>
        <taxon>Bacteria</taxon>
        <taxon>Pseudomonadati</taxon>
        <taxon>Pseudomonadota</taxon>
        <taxon>Alphaproteobacteria</taxon>
        <taxon>Caulobacterales</taxon>
        <taxon>Caulobacteraceae</taxon>
        <taxon>Caulobacter</taxon>
    </lineage>
</organism>
<dbReference type="Pfam" id="PF07879">
    <property type="entry name" value="PHB_acc_N"/>
    <property type="match status" value="1"/>
</dbReference>
<feature type="compositionally biased region" description="Low complexity" evidence="1">
    <location>
        <begin position="188"/>
        <end position="205"/>
    </location>
</feature>
<gene>
    <name evidence="4" type="primary">phaR</name>
    <name evidence="4" type="ORF">I4Q42_14225</name>
</gene>
<dbReference type="EMBL" id="JADWOX010000009">
    <property type="protein sequence ID" value="MBI1684827.1"/>
    <property type="molecule type" value="Genomic_DNA"/>
</dbReference>
<accession>A0ABS0SYW3</accession>
<dbReference type="RefSeq" id="WP_198576743.1">
    <property type="nucleotide sequence ID" value="NZ_JADWOX010000009.1"/>
</dbReference>
<sequence length="231" mass="25329">MSENPEKGETAAGAEKASTEKGSGQRVVIKKYANRRLYNTASSSYVTLEHLSDMVKEGIDFVVYDAKSNDDITRSVLTQIIFEEENRGGGQNLLPIQFLRQLIGFYGNSMQAFLPSYLEMSLESFSKQQERMRQQFTGQGLAAPGLGKAAAPGIAIYEEQIRQNMALFDRAMKMFSPFAYSRPEDGAAAETPAAAPTPQAAPNAPSEDSLADLKRQLEAMQEQIAKLATKS</sequence>
<protein>
    <submittedName>
        <fullName evidence="4">Polyhydroxyalkanoate synthesis repressor PhaR</fullName>
    </submittedName>
</protein>
<dbReference type="Pfam" id="PF05233">
    <property type="entry name" value="PHB_acc"/>
    <property type="match status" value="1"/>
</dbReference>
<reference evidence="4 5" key="1">
    <citation type="submission" date="2020-11" db="EMBL/GenBank/DDBJ databases">
        <title>genome sequence of strain KACC 18849.</title>
        <authorList>
            <person name="Gao J."/>
            <person name="Zhang X."/>
        </authorList>
    </citation>
    <scope>NUCLEOTIDE SEQUENCE [LARGE SCALE GENOMIC DNA]</scope>
    <source>
        <strain evidence="4 5">KACC 18849</strain>
    </source>
</reference>
<dbReference type="InterPro" id="IPR010134">
    <property type="entry name" value="PHA_reg_PhaR"/>
</dbReference>
<feature type="domain" description="PHB accumulation regulatory" evidence="2">
    <location>
        <begin position="94"/>
        <end position="133"/>
    </location>
</feature>
<evidence type="ECO:0000256" key="1">
    <source>
        <dbReference type="SAM" id="MobiDB-lite"/>
    </source>
</evidence>
<evidence type="ECO:0000313" key="5">
    <source>
        <dbReference type="Proteomes" id="UP000639859"/>
    </source>
</evidence>
<feature type="region of interest" description="Disordered" evidence="1">
    <location>
        <begin position="1"/>
        <end position="21"/>
    </location>
</feature>
<comment type="caution">
    <text evidence="4">The sequence shown here is derived from an EMBL/GenBank/DDBJ whole genome shotgun (WGS) entry which is preliminary data.</text>
</comment>
<evidence type="ECO:0000313" key="4">
    <source>
        <dbReference type="EMBL" id="MBI1684827.1"/>
    </source>
</evidence>
<evidence type="ECO:0000259" key="3">
    <source>
        <dbReference type="Pfam" id="PF07879"/>
    </source>
</evidence>
<feature type="compositionally biased region" description="Low complexity" evidence="1">
    <location>
        <begin position="10"/>
        <end position="21"/>
    </location>
</feature>
<proteinExistence type="predicted"/>
<evidence type="ECO:0000259" key="2">
    <source>
        <dbReference type="Pfam" id="PF05233"/>
    </source>
</evidence>
<name>A0ABS0SYW3_9CAUL</name>
<dbReference type="Proteomes" id="UP000639859">
    <property type="component" value="Unassembled WGS sequence"/>
</dbReference>
<dbReference type="InterPro" id="IPR012909">
    <property type="entry name" value="PHA_DNA-bd_N"/>
</dbReference>
<feature type="domain" description="PHA accumulation regulator DNA-binding N-terminal" evidence="3">
    <location>
        <begin position="28"/>
        <end position="88"/>
    </location>
</feature>